<evidence type="ECO:0000313" key="3">
    <source>
        <dbReference type="Proteomes" id="UP001147747"/>
    </source>
</evidence>
<name>A0A9W9SIY8_9EURO</name>
<keyword evidence="3" id="KW-1185">Reference proteome</keyword>
<dbReference type="OrthoDB" id="4366200at2759"/>
<reference evidence="2" key="1">
    <citation type="submission" date="2022-12" db="EMBL/GenBank/DDBJ databases">
        <authorList>
            <person name="Petersen C."/>
        </authorList>
    </citation>
    <scope>NUCLEOTIDE SEQUENCE</scope>
    <source>
        <strain evidence="2">IBT 29677</strain>
    </source>
</reference>
<reference evidence="2" key="2">
    <citation type="journal article" date="2023" name="IMA Fungus">
        <title>Comparative genomic study of the Penicillium genus elucidates a diverse pangenome and 15 lateral gene transfer events.</title>
        <authorList>
            <person name="Petersen C."/>
            <person name="Sorensen T."/>
            <person name="Nielsen M.R."/>
            <person name="Sondergaard T.E."/>
            <person name="Sorensen J.L."/>
            <person name="Fitzpatrick D.A."/>
            <person name="Frisvad J.C."/>
            <person name="Nielsen K.L."/>
        </authorList>
    </citation>
    <scope>NUCLEOTIDE SEQUENCE</scope>
    <source>
        <strain evidence="2">IBT 29677</strain>
    </source>
</reference>
<evidence type="ECO:0000256" key="1">
    <source>
        <dbReference type="SAM" id="MobiDB-lite"/>
    </source>
</evidence>
<proteinExistence type="predicted"/>
<dbReference type="Proteomes" id="UP001147747">
    <property type="component" value="Unassembled WGS sequence"/>
</dbReference>
<feature type="compositionally biased region" description="Polar residues" evidence="1">
    <location>
        <begin position="356"/>
        <end position="377"/>
    </location>
</feature>
<feature type="region of interest" description="Disordered" evidence="1">
    <location>
        <begin position="83"/>
        <end position="115"/>
    </location>
</feature>
<feature type="region of interest" description="Disordered" evidence="1">
    <location>
        <begin position="355"/>
        <end position="382"/>
    </location>
</feature>
<accession>A0A9W9SIY8</accession>
<feature type="region of interest" description="Disordered" evidence="1">
    <location>
        <begin position="297"/>
        <end position="318"/>
    </location>
</feature>
<gene>
    <name evidence="2" type="ORF">N7509_012461</name>
</gene>
<dbReference type="GeneID" id="81376078"/>
<feature type="region of interest" description="Disordered" evidence="1">
    <location>
        <begin position="509"/>
        <end position="530"/>
    </location>
</feature>
<feature type="compositionally biased region" description="Basic and acidic residues" evidence="1">
    <location>
        <begin position="586"/>
        <end position="597"/>
    </location>
</feature>
<dbReference type="RefSeq" id="XP_056483128.1">
    <property type="nucleotide sequence ID" value="XM_056637098.1"/>
</dbReference>
<comment type="caution">
    <text evidence="2">The sequence shown here is derived from an EMBL/GenBank/DDBJ whole genome shotgun (WGS) entry which is preliminary data.</text>
</comment>
<feature type="compositionally biased region" description="Polar residues" evidence="1">
    <location>
        <begin position="297"/>
        <end position="316"/>
    </location>
</feature>
<organism evidence="2 3">
    <name type="scientific">Penicillium cosmopolitanum</name>
    <dbReference type="NCBI Taxonomy" id="1131564"/>
    <lineage>
        <taxon>Eukaryota</taxon>
        <taxon>Fungi</taxon>
        <taxon>Dikarya</taxon>
        <taxon>Ascomycota</taxon>
        <taxon>Pezizomycotina</taxon>
        <taxon>Eurotiomycetes</taxon>
        <taxon>Eurotiomycetidae</taxon>
        <taxon>Eurotiales</taxon>
        <taxon>Aspergillaceae</taxon>
        <taxon>Penicillium</taxon>
    </lineage>
</organism>
<evidence type="ECO:0000313" key="2">
    <source>
        <dbReference type="EMBL" id="KAJ5379342.1"/>
    </source>
</evidence>
<protein>
    <submittedName>
        <fullName evidence="2">Uncharacterized protein</fullName>
    </submittedName>
</protein>
<sequence>MNDIMEQCELSLGDSGESSKFALEDLGLTLSPGSQSQSFAHTMDFSEFDLSMDLDFGLMDNFDPLTDFDPVVHQIDISTLGSTPAKRSLEEVSPNEAETPPKRSRQSVPSPSLESLAMQTQSRMDIANRASPMVSTNNFSAAGSSNPASVAAMTRFGLDPHDTADSIPTVQRTVPFLSPYQVSKYYPSAPSLHTRTVNVEVSSSALQHRLKNSQRRINVLVIERNRYRDKLLSYTQPDPRTGKLKIDEMEAEITTLRRVTSTQQTRTRNLKAELQSCQNEYANLARTHNSLLTDYRASQKSPALPSRQSPEMTSWGGSEPWKGAYDQLLAEHRSLISALKTPGVDPMQVLEGLGMQPSNKAPSANYPSPASISSMPNRTPAVPHQDSVVIDLTDEGAEDVSTLGFPTVQLGPPANEPQLTDFRHVLRHKQLDWIRPPLNVRLAAQALFDNISPVQGSSSALVSKQPKGLLAPPPKPITKNMANDENAAFISSDVARMQSYEHTNLPIRRIQEMPSSSTSTKTHSRASAPNVQVNNRVLTSSSSFNSLFDEEPEPTAVPSVEQHDALADNCFDDDQSLFVAQLAGQSDERHSENGEDYHPDDDELARMLEEELAR</sequence>
<dbReference type="EMBL" id="JAPZBU010000011">
    <property type="protein sequence ID" value="KAJ5379342.1"/>
    <property type="molecule type" value="Genomic_DNA"/>
</dbReference>
<feature type="region of interest" description="Disordered" evidence="1">
    <location>
        <begin position="582"/>
        <end position="601"/>
    </location>
</feature>
<feature type="compositionally biased region" description="Polar residues" evidence="1">
    <location>
        <begin position="513"/>
        <end position="530"/>
    </location>
</feature>
<feature type="compositionally biased region" description="Polar residues" evidence="1">
    <location>
        <begin position="106"/>
        <end position="115"/>
    </location>
</feature>
<dbReference type="AlphaFoldDB" id="A0A9W9SIY8"/>